<feature type="transmembrane region" description="Helical" evidence="2">
    <location>
        <begin position="290"/>
        <end position="311"/>
    </location>
</feature>
<dbReference type="AlphaFoldDB" id="A0A3N2Q2S5"/>
<evidence type="ECO:0000313" key="4">
    <source>
        <dbReference type="Proteomes" id="UP000272025"/>
    </source>
</evidence>
<dbReference type="PANTHER" id="PTHR37488">
    <property type="entry name" value="DUF1275 DOMAIN-CONTAINING PROTEIN"/>
    <property type="match status" value="1"/>
</dbReference>
<evidence type="ECO:0000256" key="1">
    <source>
        <dbReference type="SAM" id="MobiDB-lite"/>
    </source>
</evidence>
<feature type="transmembrane region" description="Helical" evidence="2">
    <location>
        <begin position="129"/>
        <end position="148"/>
    </location>
</feature>
<feature type="transmembrane region" description="Helical" evidence="2">
    <location>
        <begin position="205"/>
        <end position="221"/>
    </location>
</feature>
<protein>
    <recommendedName>
        <fullName evidence="5">DUF1275 domain protein</fullName>
    </recommendedName>
</protein>
<accession>A0A3N2Q2S5</accession>
<dbReference type="STRING" id="1314773.A0A3N2Q2S5"/>
<dbReference type="Pfam" id="PF06912">
    <property type="entry name" value="DUF1275"/>
    <property type="match status" value="1"/>
</dbReference>
<reference evidence="3 4" key="1">
    <citation type="journal article" date="2018" name="Mol. Ecol.">
        <title>The obligate alkalophilic soda-lake fungus Sodiomyces alkalinus has shifted to a protein diet.</title>
        <authorList>
            <person name="Grum-Grzhimaylo A.A."/>
            <person name="Falkoski D.L."/>
            <person name="van den Heuvel J."/>
            <person name="Valero-Jimenez C.A."/>
            <person name="Min B."/>
            <person name="Choi I.G."/>
            <person name="Lipzen A."/>
            <person name="Daum C.G."/>
            <person name="Aanen D.K."/>
            <person name="Tsang A."/>
            <person name="Henrissat B."/>
            <person name="Bilanenko E.N."/>
            <person name="de Vries R.P."/>
            <person name="van Kan J.A.L."/>
            <person name="Grigoriev I.V."/>
            <person name="Debets A.J.M."/>
        </authorList>
    </citation>
    <scope>NUCLEOTIDE SEQUENCE [LARGE SCALE GENOMIC DNA]</scope>
    <source>
        <strain evidence="3 4">F11</strain>
    </source>
</reference>
<feature type="compositionally biased region" description="Low complexity" evidence="1">
    <location>
        <begin position="12"/>
        <end position="28"/>
    </location>
</feature>
<dbReference type="OrthoDB" id="5288586at2759"/>
<keyword evidence="2" id="KW-1133">Transmembrane helix</keyword>
<feature type="transmembrane region" description="Helical" evidence="2">
    <location>
        <begin position="267"/>
        <end position="284"/>
    </location>
</feature>
<dbReference type="EMBL" id="ML119052">
    <property type="protein sequence ID" value="ROT41069.1"/>
    <property type="molecule type" value="Genomic_DNA"/>
</dbReference>
<keyword evidence="2" id="KW-0812">Transmembrane</keyword>
<organism evidence="3 4">
    <name type="scientific">Sodiomyces alkalinus (strain CBS 110278 / VKM F-3762 / F11)</name>
    <name type="common">Alkaliphilic filamentous fungus</name>
    <dbReference type="NCBI Taxonomy" id="1314773"/>
    <lineage>
        <taxon>Eukaryota</taxon>
        <taxon>Fungi</taxon>
        <taxon>Dikarya</taxon>
        <taxon>Ascomycota</taxon>
        <taxon>Pezizomycotina</taxon>
        <taxon>Sordariomycetes</taxon>
        <taxon>Hypocreomycetidae</taxon>
        <taxon>Glomerellales</taxon>
        <taxon>Plectosphaerellaceae</taxon>
        <taxon>Sodiomyces</taxon>
    </lineage>
</organism>
<feature type="compositionally biased region" description="Basic and acidic residues" evidence="1">
    <location>
        <begin position="1"/>
        <end position="11"/>
    </location>
</feature>
<feature type="transmembrane region" description="Helical" evidence="2">
    <location>
        <begin position="160"/>
        <end position="185"/>
    </location>
</feature>
<dbReference type="PANTHER" id="PTHR37488:SF7">
    <property type="entry name" value="DUF1275 DOMAIN PROTEIN"/>
    <property type="match status" value="1"/>
</dbReference>
<keyword evidence="2" id="KW-0472">Membrane</keyword>
<evidence type="ECO:0000313" key="3">
    <source>
        <dbReference type="EMBL" id="ROT41069.1"/>
    </source>
</evidence>
<sequence>MAGDDLERGRAPEAIAIASASSTPAGTSDSDRRPTNKPGATTEPSAATGAKDDKPMRRPWLSRLSRLQDDVHPRHTDLPLFACSFTSGLCDSMTVNAAGTFVSMQTGNTIFLALGSAGLPDDDDDDAFLWLRSLTSIASFALGCFVFGQARRLRARRKATLALSFLVQAAAIFLAAALAHAGVVADLARTSVPGFGAPDDFRPRGGQIVLLPVAILAWQFGGQIVTSRVLGYGEVPTCVLTSVYCDLFSDPNIVAPVSRNVKRNRRVGAICTLLVGGIAGGWLQRSPAGMTGVLWIAGSIKVAIACAWALWPSEKAAQEKGHV</sequence>
<feature type="region of interest" description="Disordered" evidence="1">
    <location>
        <begin position="1"/>
        <end position="58"/>
    </location>
</feature>
<keyword evidence="4" id="KW-1185">Reference proteome</keyword>
<evidence type="ECO:0000256" key="2">
    <source>
        <dbReference type="SAM" id="Phobius"/>
    </source>
</evidence>
<dbReference type="GeneID" id="39578182"/>
<dbReference type="Proteomes" id="UP000272025">
    <property type="component" value="Unassembled WGS sequence"/>
</dbReference>
<name>A0A3N2Q2S5_SODAK</name>
<dbReference type="InterPro" id="IPR010699">
    <property type="entry name" value="DUF1275"/>
</dbReference>
<dbReference type="RefSeq" id="XP_028468875.1">
    <property type="nucleotide sequence ID" value="XM_028609704.1"/>
</dbReference>
<evidence type="ECO:0008006" key="5">
    <source>
        <dbReference type="Google" id="ProtNLM"/>
    </source>
</evidence>
<proteinExistence type="predicted"/>
<gene>
    <name evidence="3" type="ORF">SODALDRAFT_322278</name>
</gene>